<dbReference type="SUPFAM" id="SSF47473">
    <property type="entry name" value="EF-hand"/>
    <property type="match status" value="1"/>
</dbReference>
<dbReference type="GO" id="GO:0015459">
    <property type="term" value="F:potassium channel regulator activity"/>
    <property type="evidence" value="ECO:0007669"/>
    <property type="project" value="TreeGrafter"/>
</dbReference>
<dbReference type="InterPro" id="IPR011992">
    <property type="entry name" value="EF-hand-dom_pair"/>
</dbReference>
<dbReference type="PROSITE" id="PS50222">
    <property type="entry name" value="EF_HAND_2"/>
    <property type="match status" value="2"/>
</dbReference>
<dbReference type="Proteomes" id="UP000694414">
    <property type="component" value="Unplaced"/>
</dbReference>
<dbReference type="Gene3D" id="1.10.238.10">
    <property type="entry name" value="EF-hand"/>
    <property type="match status" value="2"/>
</dbReference>
<dbReference type="Pfam" id="PF13202">
    <property type="entry name" value="EF-hand_5"/>
    <property type="match status" value="2"/>
</dbReference>
<dbReference type="AlphaFoldDB" id="A0A8C9A4D5"/>
<organism evidence="6 7">
    <name type="scientific">Prolemur simus</name>
    <name type="common">Greater bamboo lemur</name>
    <name type="synonym">Hapalemur simus</name>
    <dbReference type="NCBI Taxonomy" id="1328070"/>
    <lineage>
        <taxon>Eukaryota</taxon>
        <taxon>Metazoa</taxon>
        <taxon>Chordata</taxon>
        <taxon>Craniata</taxon>
        <taxon>Vertebrata</taxon>
        <taxon>Euteleostomi</taxon>
        <taxon>Mammalia</taxon>
        <taxon>Eutheria</taxon>
        <taxon>Euarchontoglires</taxon>
        <taxon>Primates</taxon>
        <taxon>Strepsirrhini</taxon>
        <taxon>Lemuriformes</taxon>
        <taxon>Lemuridae</taxon>
        <taxon>Prolemur</taxon>
    </lineage>
</organism>
<dbReference type="GeneTree" id="ENSGT00940000158782"/>
<protein>
    <submittedName>
        <fullName evidence="6">Potassium voltage-gated channel interacting protein 3</fullName>
    </submittedName>
</protein>
<dbReference type="GO" id="GO:0008076">
    <property type="term" value="C:voltage-gated potassium channel complex"/>
    <property type="evidence" value="ECO:0007669"/>
    <property type="project" value="TreeGrafter"/>
</dbReference>
<reference evidence="6" key="1">
    <citation type="submission" date="2025-08" db="UniProtKB">
        <authorList>
            <consortium name="Ensembl"/>
        </authorList>
    </citation>
    <scope>IDENTIFICATION</scope>
</reference>
<evidence type="ECO:0000256" key="4">
    <source>
        <dbReference type="SAM" id="MobiDB-lite"/>
    </source>
</evidence>
<dbReference type="PRINTS" id="PR00450">
    <property type="entry name" value="RECOVERIN"/>
</dbReference>
<dbReference type="GO" id="GO:0000978">
    <property type="term" value="F:RNA polymerase II cis-regulatory region sequence-specific DNA binding"/>
    <property type="evidence" value="ECO:0007669"/>
    <property type="project" value="Ensembl"/>
</dbReference>
<gene>
    <name evidence="6" type="primary">KCNIP3</name>
</gene>
<dbReference type="GO" id="GO:0001227">
    <property type="term" value="F:DNA-binding transcription repressor activity, RNA polymerase II-specific"/>
    <property type="evidence" value="ECO:0007669"/>
    <property type="project" value="Ensembl"/>
</dbReference>
<dbReference type="Ensembl" id="ENSPSMT00000028709.1">
    <property type="protein sequence ID" value="ENSPSMP00000024756.1"/>
    <property type="gene ID" value="ENSPSMG00000017440.1"/>
</dbReference>
<reference evidence="6" key="2">
    <citation type="submission" date="2025-09" db="UniProtKB">
        <authorList>
            <consortium name="Ensembl"/>
        </authorList>
    </citation>
    <scope>IDENTIFICATION</scope>
</reference>
<dbReference type="InterPro" id="IPR028846">
    <property type="entry name" value="Recoverin"/>
</dbReference>
<dbReference type="GO" id="GO:0005634">
    <property type="term" value="C:nucleus"/>
    <property type="evidence" value="ECO:0007669"/>
    <property type="project" value="TreeGrafter"/>
</dbReference>
<dbReference type="PANTHER" id="PTHR23055:SF165">
    <property type="entry name" value="CALSENILIN"/>
    <property type="match status" value="1"/>
</dbReference>
<feature type="region of interest" description="Disordered" evidence="4">
    <location>
        <begin position="1"/>
        <end position="22"/>
    </location>
</feature>
<feature type="domain" description="EF-hand" evidence="5">
    <location>
        <begin position="155"/>
        <end position="190"/>
    </location>
</feature>
<dbReference type="GO" id="GO:0005509">
    <property type="term" value="F:calcium ion binding"/>
    <property type="evidence" value="ECO:0007669"/>
    <property type="project" value="InterPro"/>
</dbReference>
<evidence type="ECO:0000313" key="6">
    <source>
        <dbReference type="Ensembl" id="ENSPSMP00000024756.1"/>
    </source>
</evidence>
<proteinExistence type="predicted"/>
<evidence type="ECO:0000256" key="2">
    <source>
        <dbReference type="ARBA" id="ARBA00022737"/>
    </source>
</evidence>
<dbReference type="Pfam" id="PF13833">
    <property type="entry name" value="EF-hand_8"/>
    <property type="match status" value="1"/>
</dbReference>
<keyword evidence="7" id="KW-1185">Reference proteome</keyword>
<sequence length="235" mass="26591">MKASDGSLLGDPGHTPLSKKEDIKWQRPRFTRQALMRCCLVKWILSSAAPQGSDSSDSELELSTVRHQPEGLDQLQAQTKFTKKELQSLYRGFKNECPTGLVDEDTFKLIYSQFFPQGDATTYAHFLFNAFDADGNGAIRFEDFVVGLSILLRGTVHEKLKWAFNLYDINKDGYITKEAGGGGCPWWGTDSPWVWLGLQKMDRNQDGVVTIDEFLETCQKDENIMSSMQLFENVI</sequence>
<dbReference type="CDD" id="cd00051">
    <property type="entry name" value="EFh"/>
    <property type="match status" value="1"/>
</dbReference>
<keyword evidence="3" id="KW-0106">Calcium</keyword>
<dbReference type="PROSITE" id="PS00018">
    <property type="entry name" value="EF_HAND_1"/>
    <property type="match status" value="1"/>
</dbReference>
<keyword evidence="1" id="KW-0479">Metal-binding</keyword>
<dbReference type="PANTHER" id="PTHR23055">
    <property type="entry name" value="CALCIUM BINDING PROTEINS"/>
    <property type="match status" value="1"/>
</dbReference>
<accession>A0A8C9A4D5</accession>
<dbReference type="SMART" id="SM00054">
    <property type="entry name" value="EFh"/>
    <property type="match status" value="3"/>
</dbReference>
<name>A0A8C9A4D5_PROSS</name>
<dbReference type="InterPro" id="IPR002048">
    <property type="entry name" value="EF_hand_dom"/>
</dbReference>
<evidence type="ECO:0000256" key="1">
    <source>
        <dbReference type="ARBA" id="ARBA00022723"/>
    </source>
</evidence>
<dbReference type="GO" id="GO:1901379">
    <property type="term" value="P:regulation of potassium ion transmembrane transport"/>
    <property type="evidence" value="ECO:0007669"/>
    <property type="project" value="TreeGrafter"/>
</dbReference>
<dbReference type="InterPro" id="IPR018247">
    <property type="entry name" value="EF_Hand_1_Ca_BS"/>
</dbReference>
<keyword evidence="2" id="KW-0677">Repeat</keyword>
<evidence type="ECO:0000313" key="7">
    <source>
        <dbReference type="Proteomes" id="UP000694414"/>
    </source>
</evidence>
<feature type="domain" description="EF-hand" evidence="5">
    <location>
        <begin position="119"/>
        <end position="154"/>
    </location>
</feature>
<evidence type="ECO:0000259" key="5">
    <source>
        <dbReference type="PROSITE" id="PS50222"/>
    </source>
</evidence>
<evidence type="ECO:0000256" key="3">
    <source>
        <dbReference type="ARBA" id="ARBA00022837"/>
    </source>
</evidence>